<protein>
    <submittedName>
        <fullName evidence="1">Uncharacterized protein</fullName>
    </submittedName>
</protein>
<dbReference type="AlphaFoldDB" id="A0A9W4UVP3"/>
<reference evidence="1" key="1">
    <citation type="submission" date="2023-01" db="EMBL/GenBank/DDBJ databases">
        <authorList>
            <person name="Van Ghelder C."/>
            <person name="Rancurel C."/>
        </authorList>
    </citation>
    <scope>NUCLEOTIDE SEQUENCE</scope>
    <source>
        <strain evidence="1">CNCM I-4278</strain>
    </source>
</reference>
<accession>A0A9W4UVP3</accession>
<proteinExistence type="predicted"/>
<dbReference type="Proteomes" id="UP001152607">
    <property type="component" value="Unassembled WGS sequence"/>
</dbReference>
<organism evidence="1 2">
    <name type="scientific">Periconia digitata</name>
    <dbReference type="NCBI Taxonomy" id="1303443"/>
    <lineage>
        <taxon>Eukaryota</taxon>
        <taxon>Fungi</taxon>
        <taxon>Dikarya</taxon>
        <taxon>Ascomycota</taxon>
        <taxon>Pezizomycotina</taxon>
        <taxon>Dothideomycetes</taxon>
        <taxon>Pleosporomycetidae</taxon>
        <taxon>Pleosporales</taxon>
        <taxon>Massarineae</taxon>
        <taxon>Periconiaceae</taxon>
        <taxon>Periconia</taxon>
    </lineage>
</organism>
<gene>
    <name evidence="1" type="ORF">PDIGIT_LOCUS14411</name>
</gene>
<comment type="caution">
    <text evidence="1">The sequence shown here is derived from an EMBL/GenBank/DDBJ whole genome shotgun (WGS) entry which is preliminary data.</text>
</comment>
<sequence length="72" mass="7987">MIPHPTGPKRGNPLTKTLVTTPRHNYQALNYHPQSHYLHHASRVNISPERSAGTKVPLPAFIRSNAGVGWVI</sequence>
<keyword evidence="2" id="KW-1185">Reference proteome</keyword>
<dbReference type="EMBL" id="CAOQHR010000011">
    <property type="protein sequence ID" value="CAI6341218.1"/>
    <property type="molecule type" value="Genomic_DNA"/>
</dbReference>
<evidence type="ECO:0000313" key="2">
    <source>
        <dbReference type="Proteomes" id="UP001152607"/>
    </source>
</evidence>
<name>A0A9W4UVP3_9PLEO</name>
<evidence type="ECO:0000313" key="1">
    <source>
        <dbReference type="EMBL" id="CAI6341218.1"/>
    </source>
</evidence>